<dbReference type="AlphaFoldDB" id="A0A2W5V4R5"/>
<dbReference type="EMBL" id="QFQP01000049">
    <property type="protein sequence ID" value="PZR05001.1"/>
    <property type="molecule type" value="Genomic_DNA"/>
</dbReference>
<protein>
    <recommendedName>
        <fullName evidence="3">Lipoprotein</fullName>
    </recommendedName>
</protein>
<sequence>MRLRFIPLAVSLVLAGCNCGPGPGGILIFEDTRITAPVTWSGTVEVRNSFEVAAALTIDRCTKVLMPPGGKITIRDNGSIVTRGTADCPVTLQSGKTTPAAGDWVGVEVLSSSSNDTRFTHTHFLHGDGELYGFVWVEGRATVGFDNVTFEAMRSSAVQLEPEARVTAFSGVKMIKTGRYVVRAGGDLVGALEPMTATDTPEARVQVTSSVTRRAAWKNLGVPLELGSMEVTAPLEVAEGSVLKLAPEAVIGVKDGGGLRLLGTASAPIRLESAKSTPAAGDWRRIDLYSSALADNLFRHVSVRHGGDSLYGVLWLETGAAVTLEASTFSQNSSCEVGVDGTVTDLGSTFARCQ</sequence>
<evidence type="ECO:0000313" key="2">
    <source>
        <dbReference type="Proteomes" id="UP000249061"/>
    </source>
</evidence>
<evidence type="ECO:0000313" key="1">
    <source>
        <dbReference type="EMBL" id="PZR05001.1"/>
    </source>
</evidence>
<dbReference type="Proteomes" id="UP000249061">
    <property type="component" value="Unassembled WGS sequence"/>
</dbReference>
<accession>A0A2W5V4R5</accession>
<organism evidence="1 2">
    <name type="scientific">Archangium gephyra</name>
    <dbReference type="NCBI Taxonomy" id="48"/>
    <lineage>
        <taxon>Bacteria</taxon>
        <taxon>Pseudomonadati</taxon>
        <taxon>Myxococcota</taxon>
        <taxon>Myxococcia</taxon>
        <taxon>Myxococcales</taxon>
        <taxon>Cystobacterineae</taxon>
        <taxon>Archangiaceae</taxon>
        <taxon>Archangium</taxon>
    </lineage>
</organism>
<comment type="caution">
    <text evidence="1">The sequence shown here is derived from an EMBL/GenBank/DDBJ whole genome shotgun (WGS) entry which is preliminary data.</text>
</comment>
<gene>
    <name evidence="1" type="ORF">DI536_33115</name>
</gene>
<evidence type="ECO:0008006" key="3">
    <source>
        <dbReference type="Google" id="ProtNLM"/>
    </source>
</evidence>
<dbReference type="PROSITE" id="PS51257">
    <property type="entry name" value="PROKAR_LIPOPROTEIN"/>
    <property type="match status" value="1"/>
</dbReference>
<reference evidence="1 2" key="1">
    <citation type="submission" date="2017-08" db="EMBL/GenBank/DDBJ databases">
        <title>Infants hospitalized years apart are colonized by the same room-sourced microbial strains.</title>
        <authorList>
            <person name="Brooks B."/>
            <person name="Olm M.R."/>
            <person name="Firek B.A."/>
            <person name="Baker R."/>
            <person name="Thomas B.C."/>
            <person name="Morowitz M.J."/>
            <person name="Banfield J.F."/>
        </authorList>
    </citation>
    <scope>NUCLEOTIDE SEQUENCE [LARGE SCALE GENOMIC DNA]</scope>
    <source>
        <strain evidence="1">S2_003_000_R2_14</strain>
    </source>
</reference>
<name>A0A2W5V4R5_9BACT</name>
<proteinExistence type="predicted"/>